<dbReference type="Proteomes" id="UP001201163">
    <property type="component" value="Unassembled WGS sequence"/>
</dbReference>
<dbReference type="AlphaFoldDB" id="A0AAD4QFZ1"/>
<evidence type="ECO:0000256" key="2">
    <source>
        <dbReference type="SAM" id="Phobius"/>
    </source>
</evidence>
<evidence type="ECO:0000313" key="4">
    <source>
        <dbReference type="Proteomes" id="UP001201163"/>
    </source>
</evidence>
<evidence type="ECO:0000256" key="1">
    <source>
        <dbReference type="SAM" id="MobiDB-lite"/>
    </source>
</evidence>
<feature type="region of interest" description="Disordered" evidence="1">
    <location>
        <begin position="32"/>
        <end position="88"/>
    </location>
</feature>
<dbReference type="InterPro" id="IPR031833">
    <property type="entry name" value="DUF4748"/>
</dbReference>
<accession>A0AAD4QFZ1</accession>
<protein>
    <submittedName>
        <fullName evidence="3">Uncharacterized protein</fullName>
    </submittedName>
</protein>
<evidence type="ECO:0000313" key="3">
    <source>
        <dbReference type="EMBL" id="KAH8996362.1"/>
    </source>
</evidence>
<dbReference type="PANTHER" id="PTHR41800:SF1">
    <property type="entry name" value="EXPRESSED PROTEIN"/>
    <property type="match status" value="1"/>
</dbReference>
<keyword evidence="2" id="KW-0812">Transmembrane</keyword>
<dbReference type="EMBL" id="JAKELL010000009">
    <property type="protein sequence ID" value="KAH8996362.1"/>
    <property type="molecule type" value="Genomic_DNA"/>
</dbReference>
<keyword evidence="2" id="KW-1133">Transmembrane helix</keyword>
<feature type="compositionally biased region" description="Basic and acidic residues" evidence="1">
    <location>
        <begin position="32"/>
        <end position="69"/>
    </location>
</feature>
<dbReference type="PANTHER" id="PTHR41800">
    <property type="entry name" value="EXPRESSED PROTEIN"/>
    <property type="match status" value="1"/>
</dbReference>
<comment type="caution">
    <text evidence="3">The sequence shown here is derived from an EMBL/GenBank/DDBJ whole genome shotgun (WGS) entry which is preliminary data.</text>
</comment>
<keyword evidence="2" id="KW-0472">Membrane</keyword>
<keyword evidence="4" id="KW-1185">Reference proteome</keyword>
<feature type="transmembrane region" description="Helical" evidence="2">
    <location>
        <begin position="6"/>
        <end position="25"/>
    </location>
</feature>
<sequence length="88" mass="9897">MNNPKSMVLGWVSLIAVAGVSFYFAKQNINERRRQQDIAGERPSVKIDWKERIARDEAQTEQASREGLHSRPNPVRGSLISSSKDDAT</sequence>
<organism evidence="3 4">
    <name type="scientific">Lactarius akahatsu</name>
    <dbReference type="NCBI Taxonomy" id="416441"/>
    <lineage>
        <taxon>Eukaryota</taxon>
        <taxon>Fungi</taxon>
        <taxon>Dikarya</taxon>
        <taxon>Basidiomycota</taxon>
        <taxon>Agaricomycotina</taxon>
        <taxon>Agaricomycetes</taxon>
        <taxon>Russulales</taxon>
        <taxon>Russulaceae</taxon>
        <taxon>Lactarius</taxon>
    </lineage>
</organism>
<proteinExistence type="predicted"/>
<gene>
    <name evidence="3" type="ORF">EDB92DRAFT_1599670</name>
</gene>
<dbReference type="Pfam" id="PF15932">
    <property type="entry name" value="DUF4748"/>
    <property type="match status" value="1"/>
</dbReference>
<name>A0AAD4QFZ1_9AGAM</name>
<reference evidence="3" key="1">
    <citation type="submission" date="2022-01" db="EMBL/GenBank/DDBJ databases">
        <title>Comparative genomics reveals a dynamic genome evolution in the ectomycorrhizal milk-cap (Lactarius) mushrooms.</title>
        <authorList>
            <consortium name="DOE Joint Genome Institute"/>
            <person name="Lebreton A."/>
            <person name="Tang N."/>
            <person name="Kuo A."/>
            <person name="LaButti K."/>
            <person name="Drula E."/>
            <person name="Barry K."/>
            <person name="Clum A."/>
            <person name="Lipzen A."/>
            <person name="Mousain D."/>
            <person name="Ng V."/>
            <person name="Wang R."/>
            <person name="Wang X."/>
            <person name="Dai Y."/>
            <person name="Henrissat B."/>
            <person name="Grigoriev I.V."/>
            <person name="Guerin-Laguette A."/>
            <person name="Yu F."/>
            <person name="Martin F.M."/>
        </authorList>
    </citation>
    <scope>NUCLEOTIDE SEQUENCE</scope>
    <source>
        <strain evidence="3">QP</strain>
    </source>
</reference>